<dbReference type="AlphaFoldDB" id="A0A7G5IIT6"/>
<accession>A0A7G5IIT6</accession>
<dbReference type="RefSeq" id="WP_182296988.1">
    <property type="nucleotide sequence ID" value="NZ_CP059851.1"/>
</dbReference>
<dbReference type="InterPro" id="IPR023809">
    <property type="entry name" value="Thiopep_bacteriocin_synth_dom"/>
</dbReference>
<dbReference type="NCBIfam" id="TIGR03891">
    <property type="entry name" value="thiopep_ocin"/>
    <property type="match status" value="2"/>
</dbReference>
<keyword evidence="3" id="KW-1185">Reference proteome</keyword>
<proteinExistence type="predicted"/>
<name>A0A7G5IIT6_9SPHN</name>
<protein>
    <recommendedName>
        <fullName evidence="1">Thiopeptide-type bacteriocin biosynthesis domain-containing protein</fullName>
    </recommendedName>
</protein>
<dbReference type="Proteomes" id="UP000515292">
    <property type="component" value="Chromosome"/>
</dbReference>
<dbReference type="KEGG" id="sand:H3309_01840"/>
<evidence type="ECO:0000259" key="1">
    <source>
        <dbReference type="Pfam" id="PF14028"/>
    </source>
</evidence>
<organism evidence="2 3">
    <name type="scientific">Sandaracinobacteroides saxicola</name>
    <dbReference type="NCBI Taxonomy" id="2759707"/>
    <lineage>
        <taxon>Bacteria</taxon>
        <taxon>Pseudomonadati</taxon>
        <taxon>Pseudomonadota</taxon>
        <taxon>Alphaproteobacteria</taxon>
        <taxon>Sphingomonadales</taxon>
        <taxon>Sphingosinicellaceae</taxon>
        <taxon>Sandaracinobacteroides</taxon>
    </lineage>
</organism>
<dbReference type="Pfam" id="PF14028">
    <property type="entry name" value="Lant_dehydr_C"/>
    <property type="match status" value="1"/>
</dbReference>
<evidence type="ECO:0000313" key="3">
    <source>
        <dbReference type="Proteomes" id="UP000515292"/>
    </source>
</evidence>
<evidence type="ECO:0000313" key="2">
    <source>
        <dbReference type="EMBL" id="QMW23278.1"/>
    </source>
</evidence>
<sequence>MTRAPWTSVHLFLSDRARADACLAERVRPLVEDWQRAGDVSGWFFIRYWHGGPHLRIRLQGRLAGDPERARAALAHGLDAWASETPPTRNHYYAGHSFDGAAVDATTLPWFDEGSALLIPYEPEWQRYGGADAMAESERLFERSSRLAVAIIAATVANPERRLPAALALMAAAADVVAPDAEARTRFFASYAAFWRGNAPSAAGAPASAMLAAFAPAAIWQREIAAFVDRLRVLAAAGCLLQPWDGQPTGQDVSPAIGAIVASHLHMLNNRLGLPPAVEARLADILAHSRHDRQELAA</sequence>
<dbReference type="EMBL" id="CP059851">
    <property type="protein sequence ID" value="QMW23278.1"/>
    <property type="molecule type" value="Genomic_DNA"/>
</dbReference>
<reference evidence="2 3" key="1">
    <citation type="submission" date="2020-07" db="EMBL/GenBank/DDBJ databases">
        <title>Complete genome sequence for Sandaracinobacter sp. M6.</title>
        <authorList>
            <person name="Tang Y."/>
            <person name="Liu Q."/>
            <person name="Guo Z."/>
            <person name="Lei P."/>
            <person name="Huang B."/>
        </authorList>
    </citation>
    <scope>NUCLEOTIDE SEQUENCE [LARGE SCALE GENOMIC DNA]</scope>
    <source>
        <strain evidence="2 3">M6</strain>
    </source>
</reference>
<gene>
    <name evidence="2" type="ORF">H3309_01840</name>
</gene>
<feature type="domain" description="Thiopeptide-type bacteriocin biosynthesis" evidence="1">
    <location>
        <begin position="6"/>
        <end position="288"/>
    </location>
</feature>